<dbReference type="SUPFAM" id="SSF52009">
    <property type="entry name" value="Phosphohistidine domain"/>
    <property type="match status" value="1"/>
</dbReference>
<dbReference type="Pfam" id="PF00391">
    <property type="entry name" value="PEP-utilizers"/>
    <property type="match status" value="1"/>
</dbReference>
<name>A0A7W9YEU9_9ACTN</name>
<keyword evidence="4" id="KW-1185">Reference proteome</keyword>
<dbReference type="Gene3D" id="3.30.470.20">
    <property type="entry name" value="ATP-grasp fold, B domain"/>
    <property type="match status" value="2"/>
</dbReference>
<protein>
    <submittedName>
        <fullName evidence="3">Pyruvate,water dikinase</fullName>
        <ecNumber evidence="3">2.7.9.2</ecNumber>
    </submittedName>
</protein>
<dbReference type="Gene3D" id="3.30.1490.20">
    <property type="entry name" value="ATP-grasp fold, A domain"/>
    <property type="match status" value="2"/>
</dbReference>
<keyword evidence="3" id="KW-0808">Transferase</keyword>
<dbReference type="InterPro" id="IPR002192">
    <property type="entry name" value="PPDK_AMP/ATP-bd"/>
</dbReference>
<dbReference type="InterPro" id="IPR051549">
    <property type="entry name" value="PEP_Utilizing_Enz"/>
</dbReference>
<dbReference type="SUPFAM" id="SSF56059">
    <property type="entry name" value="Glutathione synthetase ATP-binding domain-like"/>
    <property type="match status" value="1"/>
</dbReference>
<proteinExistence type="predicted"/>
<evidence type="ECO:0000259" key="1">
    <source>
        <dbReference type="Pfam" id="PF00391"/>
    </source>
</evidence>
<accession>A0A7W9YEU9</accession>
<keyword evidence="3" id="KW-0418">Kinase</keyword>
<dbReference type="InterPro" id="IPR013815">
    <property type="entry name" value="ATP_grasp_subdomain_1"/>
</dbReference>
<dbReference type="GO" id="GO:0005524">
    <property type="term" value="F:ATP binding"/>
    <property type="evidence" value="ECO:0007669"/>
    <property type="project" value="InterPro"/>
</dbReference>
<feature type="domain" description="PEP-utilising enzyme mobile" evidence="1">
    <location>
        <begin position="735"/>
        <end position="806"/>
    </location>
</feature>
<dbReference type="PANTHER" id="PTHR43615">
    <property type="entry name" value="PHOSPHOENOLPYRUVATE SYNTHASE-RELATED"/>
    <property type="match status" value="1"/>
</dbReference>
<keyword evidence="3" id="KW-0670">Pyruvate</keyword>
<dbReference type="InterPro" id="IPR036637">
    <property type="entry name" value="Phosphohistidine_dom_sf"/>
</dbReference>
<sequence>MNVIALTEIDASMISQVGGKATGLGEMIALGERVPPGFCLTTDAYRSGALSEAELRDAYERMGGGRVAVRSSATAEDLPGASFAGQQDTVLDVEGADALTAAVRHCWDSLFSARAVAYRDANEIAHESVHMAVVVQRMVDAREAGVLFTANPLTGSRSEMVVDAAPGLGTAVVDGSVDADHYVLGAGEPAGPADGCLTRDRLDELRAAGERLQRHFGSPQDIEWAYDAEGTLWLLQSRPITTLFPLPPATDRPQPRLYLEVGHLQGMLRPFTPMGFSTLKLVWAQWCRRNGVTADPFGESSMMVPIGGRLYGDLTDILRSSVLRDGLAEGLDVYGPRVRAAIEHMLDDPRFAPRHALPFRLGSALRMTARLGPPAIVGIAYSIARPQAARARAHRGVEGIRRTTRGLPASATPAERIDFFVERSDDAVGRDLMTCIWPVMAGILLSVAPSGLLKGIATDAEIETTLGGMPHNVTTEMDLALWRMAERAVEHRELLLTTPPGDLAARYRAGTLPDIGLADFLETYGHRTAAEIDIGVPRWAEDPAPLFATIANYLRVDDPAQAPDRRFARAVAKAETMIAELSERARRERPVRGRIAAFLMRRSRELAGLRELGKFAWMIPFLRMRKELLLIGEDLAAEGRLDRADDIMFLDLREARAAVHGGTDYRSLVAERRAVHERELRRHTVPSALLSDGTDVETLVPRPPVEEGTLVGMGAAPGTVTGRARVVRDPAGAHIEPGEILVAPTTDPGWTPLFMTAGGLVTETGSPIAHGPTVAREYGIPAVICVPDATREIETGQLITIDGSDGTVVTEMGKEKESEAVEARA</sequence>
<evidence type="ECO:0000313" key="3">
    <source>
        <dbReference type="EMBL" id="MBB6170625.1"/>
    </source>
</evidence>
<gene>
    <name evidence="3" type="ORF">HNR23_000685</name>
</gene>
<dbReference type="Pfam" id="PF01326">
    <property type="entry name" value="PPDK_N"/>
    <property type="match status" value="2"/>
</dbReference>
<feature type="domain" description="Pyruvate phosphate dikinase AMP/ATP-binding" evidence="2">
    <location>
        <begin position="52"/>
        <end position="185"/>
    </location>
</feature>
<dbReference type="EMBL" id="JACHDS010000001">
    <property type="protein sequence ID" value="MBB6170625.1"/>
    <property type="molecule type" value="Genomic_DNA"/>
</dbReference>
<comment type="caution">
    <text evidence="3">The sequence shown here is derived from an EMBL/GenBank/DDBJ whole genome shotgun (WGS) entry which is preliminary data.</text>
</comment>
<feature type="domain" description="Pyruvate phosphate dikinase AMP/ATP-binding" evidence="2">
    <location>
        <begin position="196"/>
        <end position="242"/>
    </location>
</feature>
<evidence type="ECO:0000313" key="4">
    <source>
        <dbReference type="Proteomes" id="UP000546642"/>
    </source>
</evidence>
<dbReference type="Gene3D" id="3.50.30.10">
    <property type="entry name" value="Phosphohistidine domain"/>
    <property type="match status" value="1"/>
</dbReference>
<dbReference type="EC" id="2.7.9.2" evidence="3"/>
<reference evidence="3 4" key="1">
    <citation type="submission" date="2020-08" db="EMBL/GenBank/DDBJ databases">
        <title>Sequencing the genomes of 1000 actinobacteria strains.</title>
        <authorList>
            <person name="Klenk H.-P."/>
        </authorList>
    </citation>
    <scope>NUCLEOTIDE SEQUENCE [LARGE SCALE GENOMIC DNA]</scope>
    <source>
        <strain evidence="3 4">DSM 46659</strain>
    </source>
</reference>
<dbReference type="PANTHER" id="PTHR43615:SF1">
    <property type="entry name" value="PPDK_N DOMAIN-CONTAINING PROTEIN"/>
    <property type="match status" value="1"/>
</dbReference>
<evidence type="ECO:0000259" key="2">
    <source>
        <dbReference type="Pfam" id="PF01326"/>
    </source>
</evidence>
<dbReference type="Proteomes" id="UP000546642">
    <property type="component" value="Unassembled WGS sequence"/>
</dbReference>
<dbReference type="GO" id="GO:0008986">
    <property type="term" value="F:pyruvate, water dikinase activity"/>
    <property type="evidence" value="ECO:0007669"/>
    <property type="project" value="UniProtKB-EC"/>
</dbReference>
<dbReference type="AlphaFoldDB" id="A0A7W9YEU9"/>
<dbReference type="RefSeq" id="WP_184073380.1">
    <property type="nucleotide sequence ID" value="NZ_JACHDS010000001.1"/>
</dbReference>
<dbReference type="InterPro" id="IPR008279">
    <property type="entry name" value="PEP-util_enz_mobile_dom"/>
</dbReference>
<organism evidence="3 4">
    <name type="scientific">Nocardiopsis mwathae</name>
    <dbReference type="NCBI Taxonomy" id="1472723"/>
    <lineage>
        <taxon>Bacteria</taxon>
        <taxon>Bacillati</taxon>
        <taxon>Actinomycetota</taxon>
        <taxon>Actinomycetes</taxon>
        <taxon>Streptosporangiales</taxon>
        <taxon>Nocardiopsidaceae</taxon>
        <taxon>Nocardiopsis</taxon>
    </lineage>
</organism>